<keyword evidence="3" id="KW-1185">Reference proteome</keyword>
<sequence length="150" mass="17065">MKKLIENLAVTMVVVLFLLVVALVIKYNMIEDKAEKYMEFAIPVEAQTAKKEEQTKSYLQSLESYTDVDVKVDPTKETHKNTVKVTSELAEDELDNALNTDEKKSYLESLESYNDNENNRVKTEKLEDVEPEKTENNDAIGAELDSILGE</sequence>
<dbReference type="RefSeq" id="WP_197549095.1">
    <property type="nucleotide sequence ID" value="NZ_CP063164.1"/>
</dbReference>
<protein>
    <submittedName>
        <fullName evidence="2">Uncharacterized protein</fullName>
    </submittedName>
</protein>
<accession>A0A7M1S4M5</accession>
<evidence type="ECO:0000313" key="3">
    <source>
        <dbReference type="Proteomes" id="UP000595074"/>
    </source>
</evidence>
<name>A0A7M1S4M5_9BACT</name>
<feature type="compositionally biased region" description="Basic and acidic residues" evidence="1">
    <location>
        <begin position="117"/>
        <end position="136"/>
    </location>
</feature>
<organism evidence="2 3">
    <name type="scientific">Sulfurovum indicum</name>
    <dbReference type="NCBI Taxonomy" id="2779528"/>
    <lineage>
        <taxon>Bacteria</taxon>
        <taxon>Pseudomonadati</taxon>
        <taxon>Campylobacterota</taxon>
        <taxon>Epsilonproteobacteria</taxon>
        <taxon>Campylobacterales</taxon>
        <taxon>Sulfurovaceae</taxon>
        <taxon>Sulfurovum</taxon>
    </lineage>
</organism>
<evidence type="ECO:0000256" key="1">
    <source>
        <dbReference type="SAM" id="MobiDB-lite"/>
    </source>
</evidence>
<feature type="region of interest" description="Disordered" evidence="1">
    <location>
        <begin position="110"/>
        <end position="150"/>
    </location>
</feature>
<reference evidence="2 3" key="1">
    <citation type="submission" date="2020-10" db="EMBL/GenBank/DDBJ databases">
        <title>The genome of sulfurovum sp.</title>
        <authorList>
            <person name="Xie S."/>
            <person name="Shao Z."/>
            <person name="Jiang L."/>
        </authorList>
    </citation>
    <scope>NUCLEOTIDE SEQUENCE [LARGE SCALE GENOMIC DNA]</scope>
    <source>
        <strain evidence="2 3">ST-419</strain>
    </source>
</reference>
<evidence type="ECO:0000313" key="2">
    <source>
        <dbReference type="EMBL" id="QOR62353.1"/>
    </source>
</evidence>
<dbReference type="AlphaFoldDB" id="A0A7M1S4M5"/>
<dbReference type="EMBL" id="CP063164">
    <property type="protein sequence ID" value="QOR62353.1"/>
    <property type="molecule type" value="Genomic_DNA"/>
</dbReference>
<dbReference type="Proteomes" id="UP000595074">
    <property type="component" value="Chromosome"/>
</dbReference>
<dbReference type="KEGG" id="sinu:IMZ28_02435"/>
<proteinExistence type="predicted"/>
<gene>
    <name evidence="2" type="ORF">IMZ28_02435</name>
</gene>